<dbReference type="InterPro" id="IPR024572">
    <property type="entry name" value="RcnB"/>
</dbReference>
<dbReference type="EMBL" id="JAGQFT020000001">
    <property type="protein sequence ID" value="MBS7455892.1"/>
    <property type="molecule type" value="Genomic_DNA"/>
</dbReference>
<feature type="chain" id="PRO_5042774235" evidence="2">
    <location>
        <begin position="21"/>
        <end position="162"/>
    </location>
</feature>
<evidence type="ECO:0000313" key="3">
    <source>
        <dbReference type="EMBL" id="MBR0562139.1"/>
    </source>
</evidence>
<dbReference type="EMBL" id="JAGQFT010000036">
    <property type="protein sequence ID" value="MBR0562139.1"/>
    <property type="molecule type" value="Genomic_DNA"/>
</dbReference>
<dbReference type="RefSeq" id="WP_211926085.1">
    <property type="nucleotide sequence ID" value="NZ_JAGQFT020000001.1"/>
</dbReference>
<name>A0A8J7VUJ5_9GAMM</name>
<evidence type="ECO:0000313" key="5">
    <source>
        <dbReference type="Proteomes" id="UP000675747"/>
    </source>
</evidence>
<feature type="region of interest" description="Disordered" evidence="1">
    <location>
        <begin position="22"/>
        <end position="62"/>
    </location>
</feature>
<protein>
    <submittedName>
        <fullName evidence="3">RcnB family protein</fullName>
    </submittedName>
</protein>
<evidence type="ECO:0000256" key="1">
    <source>
        <dbReference type="SAM" id="MobiDB-lite"/>
    </source>
</evidence>
<sequence>MKHLLAAALAAALAAGPVLAEAAPVAPHHDQDRRERRSDDRNRSHDDRRGDHRDRDDVRQRRVVVDHRRPAHRTPTPKHRVVVQRYRAPVRYAAPVGHRVQRWRSGQYLPAAYYARPYHVDHRRYGLRVPPRGHDWVRVDNDVVLVALATGLVSQVVADLFY</sequence>
<keyword evidence="2" id="KW-0732">Signal</keyword>
<reference evidence="3" key="2">
    <citation type="submission" date="2021-04" db="EMBL/GenBank/DDBJ databases">
        <authorList>
            <person name="Karlyshev A.V."/>
        </authorList>
    </citation>
    <scope>NUCLEOTIDE SEQUENCE</scope>
    <source>
        <strain evidence="3">LMG 29479</strain>
    </source>
</reference>
<keyword evidence="5" id="KW-1185">Reference proteome</keyword>
<dbReference type="Pfam" id="PF11776">
    <property type="entry name" value="RcnB"/>
    <property type="match status" value="1"/>
</dbReference>
<organism evidence="3">
    <name type="scientific">Coralloluteibacterium stylophorae</name>
    <dbReference type="NCBI Taxonomy" id="1776034"/>
    <lineage>
        <taxon>Bacteria</taxon>
        <taxon>Pseudomonadati</taxon>
        <taxon>Pseudomonadota</taxon>
        <taxon>Gammaproteobacteria</taxon>
        <taxon>Lysobacterales</taxon>
        <taxon>Lysobacteraceae</taxon>
        <taxon>Coralloluteibacterium</taxon>
    </lineage>
</organism>
<accession>A0A8J7VUJ5</accession>
<feature type="compositionally biased region" description="Basic and acidic residues" evidence="1">
    <location>
        <begin position="27"/>
        <end position="62"/>
    </location>
</feature>
<dbReference type="Proteomes" id="UP000675747">
    <property type="component" value="Unassembled WGS sequence"/>
</dbReference>
<comment type="caution">
    <text evidence="3">The sequence shown here is derived from an EMBL/GenBank/DDBJ whole genome shotgun (WGS) entry which is preliminary data.</text>
</comment>
<proteinExistence type="predicted"/>
<evidence type="ECO:0000256" key="2">
    <source>
        <dbReference type="SAM" id="SignalP"/>
    </source>
</evidence>
<evidence type="ECO:0000313" key="4">
    <source>
        <dbReference type="EMBL" id="MBS7455892.1"/>
    </source>
</evidence>
<dbReference type="Gene3D" id="3.10.450.160">
    <property type="entry name" value="inner membrane protein cigr"/>
    <property type="match status" value="1"/>
</dbReference>
<gene>
    <name evidence="4" type="ORF">KB893_001935</name>
    <name evidence="3" type="ORF">KB893_06365</name>
</gene>
<reference evidence="4 5" key="1">
    <citation type="journal article" date="2021" name="Microbiol. Resour. Announc.">
        <title>Draft Genome Sequence of Coralloluteibacterium stylophorae LMG 29479T.</title>
        <authorList>
            <person name="Karlyshev A.V."/>
            <person name="Kudryashova E.B."/>
            <person name="Ariskina E.V."/>
            <person name="Conroy A.P."/>
            <person name="Abidueva E.Y."/>
        </authorList>
    </citation>
    <scope>NUCLEOTIDE SEQUENCE [LARGE SCALE GENOMIC DNA]</scope>
    <source>
        <strain evidence="4 5">LMG 29479</strain>
    </source>
</reference>
<feature type="signal peptide" evidence="2">
    <location>
        <begin position="1"/>
        <end position="20"/>
    </location>
</feature>
<dbReference type="AlphaFoldDB" id="A0A8J7VUJ5"/>